<accession>A0A829HD55</accession>
<evidence type="ECO:0000313" key="3">
    <source>
        <dbReference type="Proteomes" id="UP000014523"/>
    </source>
</evidence>
<feature type="region of interest" description="Disordered" evidence="1">
    <location>
        <begin position="69"/>
        <end position="95"/>
    </location>
</feature>
<dbReference type="Proteomes" id="UP000014523">
    <property type="component" value="Unassembled WGS sequence"/>
</dbReference>
<gene>
    <name evidence="2" type="ORF">F957_04216</name>
</gene>
<reference evidence="2 3" key="1">
    <citation type="submission" date="2013-06" db="EMBL/GenBank/DDBJ databases">
        <title>The Genome Sequence of Acinetobacter gyllenbergii CIP 110306.</title>
        <authorList>
            <consortium name="The Broad Institute Genome Sequencing Platform"/>
            <consortium name="The Broad Institute Genome Sequencing Center for Infectious Disease"/>
            <person name="Cerqueira G."/>
            <person name="Feldgarden M."/>
            <person name="Courvalin P."/>
            <person name="Perichon B."/>
            <person name="Grillot-Courvalin C."/>
            <person name="Clermont D."/>
            <person name="Rocha E."/>
            <person name="Yoon E.-J."/>
            <person name="Nemec A."/>
            <person name="Young S.K."/>
            <person name="Zeng Q."/>
            <person name="Gargeya S."/>
            <person name="Fitzgerald M."/>
            <person name="Abouelleil A."/>
            <person name="Alvarado L."/>
            <person name="Berlin A.M."/>
            <person name="Chapman S.B."/>
            <person name="Dewar J."/>
            <person name="Goldberg J."/>
            <person name="Griggs A."/>
            <person name="Gujja S."/>
            <person name="Hansen M."/>
            <person name="Howarth C."/>
            <person name="Imamovic A."/>
            <person name="Larimer J."/>
            <person name="McCowan C."/>
            <person name="Murphy C."/>
            <person name="Pearson M."/>
            <person name="Priest M."/>
            <person name="Roberts A."/>
            <person name="Saif S."/>
            <person name="Shea T."/>
            <person name="Sykes S."/>
            <person name="Wortman J."/>
            <person name="Nusbaum C."/>
            <person name="Birren B."/>
        </authorList>
    </citation>
    <scope>NUCLEOTIDE SEQUENCE [LARGE SCALE GENOMIC DNA]</scope>
    <source>
        <strain evidence="2 3">CIP 110306</strain>
    </source>
</reference>
<dbReference type="GeneID" id="99058694"/>
<comment type="caution">
    <text evidence="2">The sequence shown here is derived from an EMBL/GenBank/DDBJ whole genome shotgun (WGS) entry which is preliminary data.</text>
</comment>
<evidence type="ECO:0000256" key="1">
    <source>
        <dbReference type="SAM" id="MobiDB-lite"/>
    </source>
</evidence>
<dbReference type="AlphaFoldDB" id="A0A829HD55"/>
<protein>
    <submittedName>
        <fullName evidence="2">Uncharacterized protein</fullName>
    </submittedName>
</protein>
<feature type="compositionally biased region" description="Basic and acidic residues" evidence="1">
    <location>
        <begin position="75"/>
        <end position="95"/>
    </location>
</feature>
<dbReference type="EMBL" id="ATGG01000065">
    <property type="protein sequence ID" value="EPF69196.1"/>
    <property type="molecule type" value="Genomic_DNA"/>
</dbReference>
<keyword evidence="3" id="KW-1185">Reference proteome</keyword>
<evidence type="ECO:0000313" key="2">
    <source>
        <dbReference type="EMBL" id="EPF69196.1"/>
    </source>
</evidence>
<name>A0A829HD55_9GAMM</name>
<organism evidence="2 3">
    <name type="scientific">Acinetobacter gyllenbergii CIP 110306 = MTCC 11365</name>
    <dbReference type="NCBI Taxonomy" id="1217657"/>
    <lineage>
        <taxon>Bacteria</taxon>
        <taxon>Pseudomonadati</taxon>
        <taxon>Pseudomonadota</taxon>
        <taxon>Gammaproteobacteria</taxon>
        <taxon>Moraxellales</taxon>
        <taxon>Moraxellaceae</taxon>
        <taxon>Acinetobacter</taxon>
    </lineage>
</organism>
<feature type="region of interest" description="Disordered" evidence="1">
    <location>
        <begin position="30"/>
        <end position="51"/>
    </location>
</feature>
<sequence length="115" mass="13181">MRYKVLFILVFIVLAFIVYTFKTDIAKVNNSSLNHSDNRESQVNESSVTSDVGLSKITDNSARLKGAEVTQNASNKEHEVNEHQQKTAEEQEAEYDRNFAELEAAQEKEMELRNR</sequence>
<proteinExistence type="predicted"/>
<dbReference type="RefSeq" id="WP_016539999.1">
    <property type="nucleotide sequence ID" value="NZ_ASQH01000001.1"/>
</dbReference>